<feature type="transmembrane region" description="Helical" evidence="6">
    <location>
        <begin position="78"/>
        <end position="96"/>
    </location>
</feature>
<evidence type="ECO:0000256" key="6">
    <source>
        <dbReference type="SAM" id="Phobius"/>
    </source>
</evidence>
<reference evidence="8 11" key="2">
    <citation type="submission" date="2023-07" db="EMBL/GenBank/DDBJ databases">
        <title>Strategy for survival of the halotoleranting strain Dietzia MX2 from the Yakshinskoe mineral salts deposit.</title>
        <authorList>
            <person name="Kharitonova M.A."/>
            <person name="Kupriyanova-Ashina F.G."/>
            <person name="Shakirov T.R."/>
            <person name="Vafina M.S."/>
            <person name="Ilinskaya O.N."/>
        </authorList>
    </citation>
    <scope>NUCLEOTIDE SEQUENCE [LARGE SCALE GENOMIC DNA]</scope>
    <source>
        <strain evidence="8 11">MX2</strain>
    </source>
</reference>
<keyword evidence="11" id="KW-1185">Reference proteome</keyword>
<dbReference type="PANTHER" id="PTHR32322">
    <property type="entry name" value="INNER MEMBRANE TRANSPORTER"/>
    <property type="match status" value="1"/>
</dbReference>
<feature type="transmembrane region" description="Helical" evidence="6">
    <location>
        <begin position="102"/>
        <end position="124"/>
    </location>
</feature>
<dbReference type="EMBL" id="QNTT01000007">
    <property type="protein sequence ID" value="RBA38840.1"/>
    <property type="molecule type" value="Genomic_DNA"/>
</dbReference>
<evidence type="ECO:0000256" key="1">
    <source>
        <dbReference type="ARBA" id="ARBA00004141"/>
    </source>
</evidence>
<evidence type="ECO:0000313" key="11">
    <source>
        <dbReference type="Proteomes" id="UP001172702"/>
    </source>
</evidence>
<comment type="similarity">
    <text evidence="2">Belongs to the EamA transporter family.</text>
</comment>
<feature type="domain" description="EamA" evidence="7">
    <location>
        <begin position="14"/>
        <end position="147"/>
    </location>
</feature>
<accession>A0A365PCZ2</accession>
<dbReference type="GO" id="GO:0016020">
    <property type="term" value="C:membrane"/>
    <property type="evidence" value="ECO:0007669"/>
    <property type="project" value="UniProtKB-SubCell"/>
</dbReference>
<comment type="caution">
    <text evidence="9">The sequence shown here is derived from an EMBL/GenBank/DDBJ whole genome shotgun (WGS) entry which is preliminary data.</text>
</comment>
<proteinExistence type="inferred from homology"/>
<dbReference type="PANTHER" id="PTHR32322:SF2">
    <property type="entry name" value="EAMA DOMAIN-CONTAINING PROTEIN"/>
    <property type="match status" value="1"/>
</dbReference>
<evidence type="ECO:0000256" key="5">
    <source>
        <dbReference type="ARBA" id="ARBA00023136"/>
    </source>
</evidence>
<dbReference type="Proteomes" id="UP001172702">
    <property type="component" value="Unassembled WGS sequence"/>
</dbReference>
<evidence type="ECO:0000256" key="3">
    <source>
        <dbReference type="ARBA" id="ARBA00022692"/>
    </source>
</evidence>
<feature type="transmembrane region" description="Helical" evidence="6">
    <location>
        <begin position="157"/>
        <end position="178"/>
    </location>
</feature>
<evidence type="ECO:0000256" key="4">
    <source>
        <dbReference type="ARBA" id="ARBA00022989"/>
    </source>
</evidence>
<evidence type="ECO:0000259" key="7">
    <source>
        <dbReference type="Pfam" id="PF00892"/>
    </source>
</evidence>
<dbReference type="AlphaFoldDB" id="A0A365PCZ2"/>
<evidence type="ECO:0000256" key="2">
    <source>
        <dbReference type="ARBA" id="ARBA00007362"/>
    </source>
</evidence>
<dbReference type="RefSeq" id="WP_067714715.1">
    <property type="nucleotide sequence ID" value="NZ_JAPWIO010000002.1"/>
</dbReference>
<feature type="transmembrane region" description="Helical" evidence="6">
    <location>
        <begin position="190"/>
        <end position="208"/>
    </location>
</feature>
<feature type="transmembrane region" description="Helical" evidence="6">
    <location>
        <begin position="220"/>
        <end position="242"/>
    </location>
</feature>
<keyword evidence="5 6" id="KW-0472">Membrane</keyword>
<feature type="domain" description="EamA" evidence="7">
    <location>
        <begin position="159"/>
        <end position="293"/>
    </location>
</feature>
<sequence length="314" mass="32943">MAQPAREALRRNAGHLASVALVLMWSSGYVGAELGIRADGTPLQLLGWRFSILGVLLVTVCLVLGVRLNDRAAWTRQAVLGLFSQAFFLFMIFEGVSRGVDGGTAALIAALQPLLVATVAGRVLGERTTAGMWVGMVLGMAGVVVVVSGGLDAGAAPWWAYLFPAAGMLSLATGTVLTQRLRPSETLLQSITMQSVVAGVTLMSAALVTGQAAPVAEPDFWAAVAWLVFLSTLCGYVLFVFVTRTRGATVASVLLYLTPPTTMVWVWLMFGVPITLPAVVGMAISAVGVTLVLRSRAARDASARAPEERGRATA</sequence>
<evidence type="ECO:0000313" key="8">
    <source>
        <dbReference type="EMBL" id="MDN4506928.1"/>
    </source>
</evidence>
<keyword evidence="3 6" id="KW-0812">Transmembrane</keyword>
<protein>
    <submittedName>
        <fullName evidence="9">DMT family transporter</fullName>
    </submittedName>
</protein>
<dbReference type="SUPFAM" id="SSF103481">
    <property type="entry name" value="Multidrug resistance efflux transporter EmrE"/>
    <property type="match status" value="2"/>
</dbReference>
<dbReference type="InterPro" id="IPR037185">
    <property type="entry name" value="EmrE-like"/>
</dbReference>
<gene>
    <name evidence="9" type="ORF">DQ226_04315</name>
    <name evidence="8" type="ORF">QYF62_12765</name>
</gene>
<organism evidence="9 10">
    <name type="scientific">Dietzia maris</name>
    <dbReference type="NCBI Taxonomy" id="37915"/>
    <lineage>
        <taxon>Bacteria</taxon>
        <taxon>Bacillati</taxon>
        <taxon>Actinomycetota</taxon>
        <taxon>Actinomycetes</taxon>
        <taxon>Mycobacteriales</taxon>
        <taxon>Dietziaceae</taxon>
        <taxon>Dietzia</taxon>
    </lineage>
</organism>
<feature type="transmembrane region" description="Helical" evidence="6">
    <location>
        <begin position="131"/>
        <end position="151"/>
    </location>
</feature>
<evidence type="ECO:0000313" key="9">
    <source>
        <dbReference type="EMBL" id="RBA38840.1"/>
    </source>
</evidence>
<dbReference type="Pfam" id="PF00892">
    <property type="entry name" value="EamA"/>
    <property type="match status" value="2"/>
</dbReference>
<reference evidence="9 10" key="1">
    <citation type="submission" date="2018-06" db="EMBL/GenBank/DDBJ databases">
        <title>Whole genome sequencing of four bacterial strains from South Shetland trench revealing bio-synthetic gene clusters.</title>
        <authorList>
            <person name="Abdel-Mageed W.M."/>
            <person name="Lehri B."/>
            <person name="Jarmusch S.A."/>
            <person name="Miranda K."/>
            <person name="Goodfellow M."/>
            <person name="Jaspars M."/>
            <person name="Karlyshev A.V."/>
        </authorList>
    </citation>
    <scope>NUCLEOTIDE SEQUENCE [LARGE SCALE GENOMIC DNA]</scope>
    <source>
        <strain evidence="9 10">SST1</strain>
    </source>
</reference>
<feature type="transmembrane region" description="Helical" evidence="6">
    <location>
        <begin position="274"/>
        <end position="293"/>
    </location>
</feature>
<keyword evidence="4 6" id="KW-1133">Transmembrane helix</keyword>
<comment type="subcellular location">
    <subcellularLocation>
        <location evidence="1">Membrane</location>
        <topology evidence="1">Multi-pass membrane protein</topology>
    </subcellularLocation>
</comment>
<feature type="transmembrane region" description="Helical" evidence="6">
    <location>
        <begin position="48"/>
        <end position="66"/>
    </location>
</feature>
<dbReference type="InterPro" id="IPR000620">
    <property type="entry name" value="EamA_dom"/>
</dbReference>
<feature type="transmembrane region" description="Helical" evidence="6">
    <location>
        <begin position="249"/>
        <end position="268"/>
    </location>
</feature>
<dbReference type="InterPro" id="IPR050638">
    <property type="entry name" value="AA-Vitamin_Transporters"/>
</dbReference>
<dbReference type="EMBL" id="JAUHTB010000016">
    <property type="protein sequence ID" value="MDN4506928.1"/>
    <property type="molecule type" value="Genomic_DNA"/>
</dbReference>
<name>A0A365PCZ2_9ACTN</name>
<dbReference type="Proteomes" id="UP000252187">
    <property type="component" value="Unassembled WGS sequence"/>
</dbReference>
<evidence type="ECO:0000313" key="10">
    <source>
        <dbReference type="Proteomes" id="UP000252187"/>
    </source>
</evidence>